<sequence length="243" mass="26483">MKLFPAIDLKDGKCVRLKQGDFSDVKVYSEDPLKMAKQFEQDGATFLHVVDLDGARTGNGLNKETIKKIIQETNLSVQVGGGIRTIESIDGWIQCGVERVILGTIAVESEEFVKEAVKQYAEKIAVGVDAKDSKVATHGWETLSNMDSLVFCKNLLNLGVKTIIYTDISKDGMLSGPNIEIYKKLLDLESVNIIASGGIGSLKELKELAEIGAYGAITGKALYEGKFTVEEALQCLQNESYLA</sequence>
<evidence type="ECO:0000256" key="12">
    <source>
        <dbReference type="HAMAP-Rule" id="MF_01014"/>
    </source>
</evidence>
<comment type="caution">
    <text evidence="15">The sequence shown here is derived from an EMBL/GenBank/DDBJ whole genome shotgun (WGS) entry which is preliminary data.</text>
</comment>
<dbReference type="AlphaFoldDB" id="A0A940NN80"/>
<dbReference type="Gene3D" id="3.20.20.70">
    <property type="entry name" value="Aldolase class I"/>
    <property type="match status" value="1"/>
</dbReference>
<dbReference type="GO" id="GO:0005737">
    <property type="term" value="C:cytoplasm"/>
    <property type="evidence" value="ECO:0007669"/>
    <property type="project" value="UniProtKB-SubCell"/>
</dbReference>
<comment type="catalytic activity">
    <reaction evidence="1 12 14">
        <text>1-(5-phospho-beta-D-ribosyl)-5-[(5-phospho-beta-D-ribosylamino)methylideneamino]imidazole-4-carboxamide = 5-[(5-phospho-1-deoxy-D-ribulos-1-ylimino)methylamino]-1-(5-phospho-beta-D-ribosyl)imidazole-4-carboxamide</text>
        <dbReference type="Rhea" id="RHEA:15469"/>
        <dbReference type="ChEBI" id="CHEBI:58435"/>
        <dbReference type="ChEBI" id="CHEBI:58525"/>
        <dbReference type="EC" id="5.3.1.16"/>
    </reaction>
</comment>
<evidence type="ECO:0000256" key="4">
    <source>
        <dbReference type="ARBA" id="ARBA00009667"/>
    </source>
</evidence>
<evidence type="ECO:0000256" key="2">
    <source>
        <dbReference type="ARBA" id="ARBA00004496"/>
    </source>
</evidence>
<dbReference type="Proteomes" id="UP000682134">
    <property type="component" value="Unassembled WGS sequence"/>
</dbReference>
<dbReference type="InterPro" id="IPR013785">
    <property type="entry name" value="Aldolase_TIM"/>
</dbReference>
<feature type="active site" description="Proton acceptor" evidence="12">
    <location>
        <position position="8"/>
    </location>
</feature>
<evidence type="ECO:0000256" key="9">
    <source>
        <dbReference type="ARBA" id="ARBA00023102"/>
    </source>
</evidence>
<protein>
    <recommendedName>
        <fullName evidence="6 12">1-(5-phosphoribosyl)-5-[(5-phosphoribosylamino)methylideneamino] imidazole-4-carboxamide isomerase</fullName>
        <ecNumber evidence="5 12">5.3.1.16</ecNumber>
    </recommendedName>
    <alternativeName>
        <fullName evidence="11 12">Phosphoribosylformimino-5-aminoimidazole carboxamide ribotide isomerase</fullName>
    </alternativeName>
</protein>
<keyword evidence="8 12" id="KW-0028">Amino-acid biosynthesis</keyword>
<keyword evidence="10 12" id="KW-0413">Isomerase</keyword>
<evidence type="ECO:0000256" key="10">
    <source>
        <dbReference type="ARBA" id="ARBA00023235"/>
    </source>
</evidence>
<evidence type="ECO:0000256" key="6">
    <source>
        <dbReference type="ARBA" id="ARBA00018464"/>
    </source>
</evidence>
<comment type="pathway">
    <text evidence="3 12 14">Amino-acid biosynthesis; L-histidine biosynthesis; L-histidine from 5-phospho-alpha-D-ribose 1-diphosphate: step 4/9.</text>
</comment>
<dbReference type="FunFam" id="3.20.20.70:FF:000009">
    <property type="entry name" value="1-(5-phosphoribosyl)-5-[(5-phosphoribosylamino)methylideneamino] imidazole-4-carboxamide isomerase"/>
    <property type="match status" value="1"/>
</dbReference>
<evidence type="ECO:0000256" key="5">
    <source>
        <dbReference type="ARBA" id="ARBA00012550"/>
    </source>
</evidence>
<evidence type="ECO:0000256" key="11">
    <source>
        <dbReference type="ARBA" id="ARBA00030547"/>
    </source>
</evidence>
<comment type="similarity">
    <text evidence="4 12 13">Belongs to the HisA/HisF family.</text>
</comment>
<dbReference type="InterPro" id="IPR006063">
    <property type="entry name" value="HisA_bact_arch"/>
</dbReference>
<dbReference type="InterPro" id="IPR023016">
    <property type="entry name" value="HisA/PriA"/>
</dbReference>
<keyword evidence="7 12" id="KW-0963">Cytoplasm</keyword>
<dbReference type="GO" id="GO:0000162">
    <property type="term" value="P:L-tryptophan biosynthetic process"/>
    <property type="evidence" value="ECO:0007669"/>
    <property type="project" value="TreeGrafter"/>
</dbReference>
<accession>A0A940NN80</accession>
<keyword evidence="16" id="KW-1185">Reference proteome</keyword>
<dbReference type="CDD" id="cd04732">
    <property type="entry name" value="HisA"/>
    <property type="match status" value="1"/>
</dbReference>
<name>A0A940NN80_9BACI</name>
<dbReference type="HAMAP" id="MF_01014">
    <property type="entry name" value="HisA"/>
    <property type="match status" value="1"/>
</dbReference>
<evidence type="ECO:0000256" key="3">
    <source>
        <dbReference type="ARBA" id="ARBA00005133"/>
    </source>
</evidence>
<dbReference type="PANTHER" id="PTHR43090">
    <property type="entry name" value="1-(5-PHOSPHORIBOSYL)-5-[(5-PHOSPHORIBOSYLAMINO)METHYLIDENEAMINO] IMIDAZOLE-4-CARBOXAMIDE ISOMERASE"/>
    <property type="match status" value="1"/>
</dbReference>
<comment type="subcellular location">
    <subcellularLocation>
        <location evidence="2 12 14">Cytoplasm</location>
    </subcellularLocation>
</comment>
<dbReference type="EC" id="5.3.1.16" evidence="5 12"/>
<evidence type="ECO:0000256" key="1">
    <source>
        <dbReference type="ARBA" id="ARBA00000901"/>
    </source>
</evidence>
<dbReference type="RefSeq" id="WP_209405572.1">
    <property type="nucleotide sequence ID" value="NZ_JAGIYQ010000006.1"/>
</dbReference>
<dbReference type="Pfam" id="PF00977">
    <property type="entry name" value="His_biosynth"/>
    <property type="match status" value="1"/>
</dbReference>
<organism evidence="15 16">
    <name type="scientific">Gottfriedia endophytica</name>
    <dbReference type="NCBI Taxonomy" id="2820819"/>
    <lineage>
        <taxon>Bacteria</taxon>
        <taxon>Bacillati</taxon>
        <taxon>Bacillota</taxon>
        <taxon>Bacilli</taxon>
        <taxon>Bacillales</taxon>
        <taxon>Bacillaceae</taxon>
        <taxon>Gottfriedia</taxon>
    </lineage>
</organism>
<dbReference type="InterPro" id="IPR011060">
    <property type="entry name" value="RibuloseP-bd_barrel"/>
</dbReference>
<dbReference type="PANTHER" id="PTHR43090:SF2">
    <property type="entry name" value="1-(5-PHOSPHORIBOSYL)-5-[(5-PHOSPHORIBOSYLAMINO)METHYLIDENEAMINO] IMIDAZOLE-4-CARBOXAMIDE ISOMERASE"/>
    <property type="match status" value="1"/>
</dbReference>
<evidence type="ECO:0000313" key="16">
    <source>
        <dbReference type="Proteomes" id="UP000682134"/>
    </source>
</evidence>
<feature type="active site" description="Proton donor" evidence="12">
    <location>
        <position position="129"/>
    </location>
</feature>
<reference evidence="15" key="1">
    <citation type="submission" date="2021-04" db="EMBL/GenBank/DDBJ databases">
        <title>Genome seq and assembly of Bacillus sp.</title>
        <authorList>
            <person name="Chhetri G."/>
        </authorList>
    </citation>
    <scope>NUCLEOTIDE SEQUENCE</scope>
    <source>
        <strain evidence="15">RG28</strain>
    </source>
</reference>
<evidence type="ECO:0000313" key="15">
    <source>
        <dbReference type="EMBL" id="MBP0725721.1"/>
    </source>
</evidence>
<dbReference type="GO" id="GO:0000105">
    <property type="term" value="P:L-histidine biosynthetic process"/>
    <property type="evidence" value="ECO:0007669"/>
    <property type="project" value="UniProtKB-UniRule"/>
</dbReference>
<proteinExistence type="inferred from homology"/>
<dbReference type="SUPFAM" id="SSF51366">
    <property type="entry name" value="Ribulose-phoshate binding barrel"/>
    <property type="match status" value="1"/>
</dbReference>
<evidence type="ECO:0000256" key="7">
    <source>
        <dbReference type="ARBA" id="ARBA00022490"/>
    </source>
</evidence>
<evidence type="ECO:0000256" key="8">
    <source>
        <dbReference type="ARBA" id="ARBA00022605"/>
    </source>
</evidence>
<keyword evidence="9 12" id="KW-0368">Histidine biosynthesis</keyword>
<dbReference type="GO" id="GO:0003949">
    <property type="term" value="F:1-(5-phosphoribosyl)-5-[(5-phosphoribosylamino)methylideneamino]imidazole-4-carboxamide isomerase activity"/>
    <property type="evidence" value="ECO:0007669"/>
    <property type="project" value="UniProtKB-UniRule"/>
</dbReference>
<dbReference type="InterPro" id="IPR044524">
    <property type="entry name" value="Isoase_HisA-like"/>
</dbReference>
<dbReference type="NCBIfam" id="TIGR00007">
    <property type="entry name" value="1-(5-phosphoribosyl)-5-[(5-phosphoribosylamino)methylideneamino]imidazole-4-carboxamide isomerase"/>
    <property type="match status" value="1"/>
</dbReference>
<dbReference type="InterPro" id="IPR006062">
    <property type="entry name" value="His_biosynth"/>
</dbReference>
<gene>
    <name evidence="12 15" type="primary">hisA</name>
    <name evidence="15" type="ORF">J5Y03_11115</name>
</gene>
<evidence type="ECO:0000256" key="14">
    <source>
        <dbReference type="RuleBase" id="RU003658"/>
    </source>
</evidence>
<evidence type="ECO:0000256" key="13">
    <source>
        <dbReference type="RuleBase" id="RU003657"/>
    </source>
</evidence>
<dbReference type="EMBL" id="JAGIYQ010000006">
    <property type="protein sequence ID" value="MBP0725721.1"/>
    <property type="molecule type" value="Genomic_DNA"/>
</dbReference>